<dbReference type="Proteomes" id="UP000680185">
    <property type="component" value="Unassembled WGS sequence"/>
</dbReference>
<dbReference type="Pfam" id="PF13189">
    <property type="entry name" value="Cytidylate_kin2"/>
    <property type="match status" value="1"/>
</dbReference>
<dbReference type="Proteomes" id="UP000590964">
    <property type="component" value="Unassembled WGS sequence"/>
</dbReference>
<accession>A0A7J4JUX5</accession>
<dbReference type="EMBL" id="JAGVWB010000019">
    <property type="protein sequence ID" value="MBS3058294.1"/>
    <property type="molecule type" value="Genomic_DNA"/>
</dbReference>
<evidence type="ECO:0000313" key="2">
    <source>
        <dbReference type="EMBL" id="MBS3058294.1"/>
    </source>
</evidence>
<sequence>MIVAIASFPGTETKKLCKTLAMRLGLKHLSREIVDAKAIAASSESSRQEIAEEESKGNFITDSMIACKQLQKAVKIFLHSARKARAKQVSEREKISMGAALEKIEEEEKALSKAIAAISGTGYFVPEEFDMVLNLDRLDEEATIALVEKFLEKIKK</sequence>
<keyword evidence="2" id="KW-0418">Kinase</keyword>
<protein>
    <submittedName>
        <fullName evidence="2">Cytidylate kinase family protein</fullName>
    </submittedName>
</protein>
<name>A0A7J4JUX5_9ARCH</name>
<organism evidence="1 3">
    <name type="scientific">Candidatus Iainarchaeum sp</name>
    <dbReference type="NCBI Taxonomy" id="3101447"/>
    <lineage>
        <taxon>Archaea</taxon>
        <taxon>Candidatus Iainarchaeota</taxon>
        <taxon>Candidatus Iainarchaeia</taxon>
        <taxon>Candidatus Iainarchaeales</taxon>
        <taxon>Candidatus Iainarchaeaceae</taxon>
        <taxon>Candidatus Iainarchaeum</taxon>
    </lineage>
</organism>
<dbReference type="InterPro" id="IPR027417">
    <property type="entry name" value="P-loop_NTPase"/>
</dbReference>
<reference evidence="2" key="3">
    <citation type="submission" date="2021-05" db="EMBL/GenBank/DDBJ databases">
        <title>Protein family content uncovers lineage relationships and bacterial pathway maintenance mechanisms in DPANN archaea.</title>
        <authorList>
            <person name="Castelle C.J."/>
            <person name="Meheust R."/>
            <person name="Jaffe A.L."/>
            <person name="Seitz K."/>
            <person name="Gong X."/>
            <person name="Baker B.J."/>
            <person name="Banfield J.F."/>
        </authorList>
    </citation>
    <scope>NUCLEOTIDE SEQUENCE</scope>
    <source>
        <strain evidence="2">RIFCSPLOWO2_01_FULL_43_13</strain>
    </source>
</reference>
<dbReference type="Gene3D" id="3.40.50.300">
    <property type="entry name" value="P-loop containing nucleotide triphosphate hydrolases"/>
    <property type="match status" value="1"/>
</dbReference>
<gene>
    <name evidence="1" type="ORF">HA222_01195</name>
    <name evidence="2" type="ORF">J4478_02740</name>
</gene>
<evidence type="ECO:0000313" key="3">
    <source>
        <dbReference type="Proteomes" id="UP000590964"/>
    </source>
</evidence>
<dbReference type="GO" id="GO:0016301">
    <property type="term" value="F:kinase activity"/>
    <property type="evidence" value="ECO:0007669"/>
    <property type="project" value="UniProtKB-KW"/>
</dbReference>
<dbReference type="EMBL" id="DUFW01000019">
    <property type="protein sequence ID" value="HIH21264.1"/>
    <property type="molecule type" value="Genomic_DNA"/>
</dbReference>
<keyword evidence="2" id="KW-0808">Transferase</keyword>
<reference evidence="1" key="1">
    <citation type="journal article" date="2020" name="bioRxiv">
        <title>A rank-normalized archaeal taxonomy based on genome phylogeny resolves widespread incomplete and uneven classifications.</title>
        <authorList>
            <person name="Rinke C."/>
            <person name="Chuvochina M."/>
            <person name="Mussig A.J."/>
            <person name="Chaumeil P.-A."/>
            <person name="Waite D.W."/>
            <person name="Whitman W.B."/>
            <person name="Parks D.H."/>
            <person name="Hugenholtz P."/>
        </authorList>
    </citation>
    <scope>NUCLEOTIDE SEQUENCE</scope>
    <source>
        <strain evidence="1">UBA10191</strain>
    </source>
</reference>
<dbReference type="AlphaFoldDB" id="A0A7J4JUX5"/>
<comment type="caution">
    <text evidence="1">The sequence shown here is derived from an EMBL/GenBank/DDBJ whole genome shotgun (WGS) entry which is preliminary data.</text>
</comment>
<proteinExistence type="predicted"/>
<reference evidence="2" key="2">
    <citation type="submission" date="2021-03" db="EMBL/GenBank/DDBJ databases">
        <authorList>
            <person name="Jaffe A."/>
        </authorList>
    </citation>
    <scope>NUCLEOTIDE SEQUENCE</scope>
    <source>
        <strain evidence="2">RIFCSPLOWO2_01_FULL_43_13</strain>
    </source>
</reference>
<evidence type="ECO:0000313" key="1">
    <source>
        <dbReference type="EMBL" id="HIH21264.1"/>
    </source>
</evidence>